<dbReference type="RefSeq" id="WP_036560124.1">
    <property type="nucleotide sequence ID" value="NZ_JRNI01000042.1"/>
</dbReference>
<feature type="domain" description="Predicted 3'-5' exonuclease PolB-like" evidence="1">
    <location>
        <begin position="47"/>
        <end position="257"/>
    </location>
</feature>
<evidence type="ECO:0000313" key="3">
    <source>
        <dbReference type="Proteomes" id="UP000029629"/>
    </source>
</evidence>
<dbReference type="Pfam" id="PF10108">
    <property type="entry name" value="DNA_pol_B_exo2"/>
    <property type="match status" value="1"/>
</dbReference>
<dbReference type="Proteomes" id="UP000029629">
    <property type="component" value="Unassembled WGS sequence"/>
</dbReference>
<keyword evidence="2" id="KW-0378">Hydrolase</keyword>
<comment type="caution">
    <text evidence="2">The sequence shown here is derived from an EMBL/GenBank/DDBJ whole genome shotgun (WGS) entry which is preliminary data.</text>
</comment>
<dbReference type="InterPro" id="IPR036397">
    <property type="entry name" value="RNaseH_sf"/>
</dbReference>
<gene>
    <name evidence="2" type="ORF">HMPREF2130_08890</name>
</gene>
<dbReference type="OrthoDB" id="13288at2"/>
<dbReference type="InterPro" id="IPR012337">
    <property type="entry name" value="RNaseH-like_sf"/>
</dbReference>
<evidence type="ECO:0000259" key="1">
    <source>
        <dbReference type="Pfam" id="PF10108"/>
    </source>
</evidence>
<dbReference type="AlphaFoldDB" id="A0A096B810"/>
<keyword evidence="2" id="KW-0269">Exonuclease</keyword>
<sequence>MYPRLVFDLETIPDAHGIRQLMQLDPALSDAEVVEIAQRERLEQSGTDFMPLHLQKIIAIGCVFRNKDSFHVKCLGEPGDDEASLIRSFYKVIDHYVPVLISWNGSGFDLPVLHYRAMIHGIPSLRYWDRGEEDRSFQYNNYLNRYHDRHTDLMDVLATYNARANTPLDQLAKLCGFPGKLGMDGSQVWPCYQNGGIDEIRAYCETDVVNTWLMYLRYLLLTCELDQAAYERELRLVYDSLTALGERAPWPEYLAEWRYPA</sequence>
<dbReference type="GO" id="GO:0003676">
    <property type="term" value="F:nucleic acid binding"/>
    <property type="evidence" value="ECO:0007669"/>
    <property type="project" value="InterPro"/>
</dbReference>
<organism evidence="2 3">
    <name type="scientific">Oligella urethralis DNF00040</name>
    <dbReference type="NCBI Taxonomy" id="1401065"/>
    <lineage>
        <taxon>Bacteria</taxon>
        <taxon>Pseudomonadati</taxon>
        <taxon>Pseudomonadota</taxon>
        <taxon>Betaproteobacteria</taxon>
        <taxon>Burkholderiales</taxon>
        <taxon>Alcaligenaceae</taxon>
        <taxon>Oligella</taxon>
    </lineage>
</organism>
<keyword evidence="3" id="KW-1185">Reference proteome</keyword>
<accession>A0A096B810</accession>
<dbReference type="EMBL" id="JRNI01000042">
    <property type="protein sequence ID" value="KGF29324.1"/>
    <property type="molecule type" value="Genomic_DNA"/>
</dbReference>
<name>A0A096B810_9BURK</name>
<proteinExistence type="predicted"/>
<reference evidence="2 3" key="1">
    <citation type="submission" date="2014-07" db="EMBL/GenBank/DDBJ databases">
        <authorList>
            <person name="McCorrison J."/>
            <person name="Sanka R."/>
            <person name="Torralba M."/>
            <person name="Gillis M."/>
            <person name="Haft D.H."/>
            <person name="Methe B."/>
            <person name="Sutton G."/>
            <person name="Nelson K.E."/>
        </authorList>
    </citation>
    <scope>NUCLEOTIDE SEQUENCE [LARGE SCALE GENOMIC DNA]</scope>
    <source>
        <strain evidence="2 3">DNF00040</strain>
    </source>
</reference>
<dbReference type="CDD" id="cd05782">
    <property type="entry name" value="DNA_polB_like1_exo"/>
    <property type="match status" value="1"/>
</dbReference>
<dbReference type="InterPro" id="IPR019288">
    <property type="entry name" value="3'-5'_exonuclease_PolB-like"/>
</dbReference>
<dbReference type="SUPFAM" id="SSF53098">
    <property type="entry name" value="Ribonuclease H-like"/>
    <property type="match status" value="1"/>
</dbReference>
<dbReference type="Gene3D" id="3.30.420.10">
    <property type="entry name" value="Ribonuclease H-like superfamily/Ribonuclease H"/>
    <property type="match status" value="1"/>
</dbReference>
<protein>
    <submittedName>
        <fullName evidence="2">3'-5' exonuclease</fullName>
    </submittedName>
</protein>
<evidence type="ECO:0000313" key="2">
    <source>
        <dbReference type="EMBL" id="KGF29324.1"/>
    </source>
</evidence>
<keyword evidence="2" id="KW-0540">Nuclease</keyword>
<dbReference type="eggNOG" id="COG3298">
    <property type="taxonomic scope" value="Bacteria"/>
</dbReference>
<dbReference type="GO" id="GO:0004527">
    <property type="term" value="F:exonuclease activity"/>
    <property type="evidence" value="ECO:0007669"/>
    <property type="project" value="UniProtKB-KW"/>
</dbReference>